<dbReference type="Proteomes" id="UP001596137">
    <property type="component" value="Unassembled WGS sequence"/>
</dbReference>
<dbReference type="InterPro" id="IPR036890">
    <property type="entry name" value="HATPase_C_sf"/>
</dbReference>
<keyword evidence="1" id="KW-0808">Transferase</keyword>
<accession>A0ABW1NB18</accession>
<keyword evidence="4" id="KW-1185">Reference proteome</keyword>
<dbReference type="InterPro" id="IPR003594">
    <property type="entry name" value="HATPase_dom"/>
</dbReference>
<keyword evidence="3" id="KW-0547">Nucleotide-binding</keyword>
<evidence type="ECO:0000313" key="4">
    <source>
        <dbReference type="Proteomes" id="UP001596137"/>
    </source>
</evidence>
<sequence>MTDFLAVYPGRCWDVPHAPEAVAETRALVRAALTEWGVPALISDAELLVSELVTNALVHGAAPIVLALNVIGPAMLAGTVHDGGGDPLCLRASSPDDTGGRGLAIIRALATSWGVWPEPGGKPGKTVWFILTAPLPVGLHESLPVIADREVEP</sequence>
<dbReference type="PANTHER" id="PTHR35526:SF3">
    <property type="entry name" value="ANTI-SIGMA-F FACTOR RSBW"/>
    <property type="match status" value="1"/>
</dbReference>
<keyword evidence="1" id="KW-0418">Kinase</keyword>
<organism evidence="3 4">
    <name type="scientific">Sphaerisporangium aureirubrum</name>
    <dbReference type="NCBI Taxonomy" id="1544736"/>
    <lineage>
        <taxon>Bacteria</taxon>
        <taxon>Bacillati</taxon>
        <taxon>Actinomycetota</taxon>
        <taxon>Actinomycetes</taxon>
        <taxon>Streptosporangiales</taxon>
        <taxon>Streptosporangiaceae</taxon>
        <taxon>Sphaerisporangium</taxon>
    </lineage>
</organism>
<gene>
    <name evidence="3" type="ORF">ACFP1K_04920</name>
</gene>
<dbReference type="PANTHER" id="PTHR35526">
    <property type="entry name" value="ANTI-SIGMA-F FACTOR RSBW-RELATED"/>
    <property type="match status" value="1"/>
</dbReference>
<evidence type="ECO:0000313" key="3">
    <source>
        <dbReference type="EMBL" id="MFC6080488.1"/>
    </source>
</evidence>
<comment type="caution">
    <text evidence="3">The sequence shown here is derived from an EMBL/GenBank/DDBJ whole genome shotgun (WGS) entry which is preliminary data.</text>
</comment>
<proteinExistence type="predicted"/>
<reference evidence="4" key="1">
    <citation type="journal article" date="2019" name="Int. J. Syst. Evol. Microbiol.">
        <title>The Global Catalogue of Microorganisms (GCM) 10K type strain sequencing project: providing services to taxonomists for standard genome sequencing and annotation.</title>
        <authorList>
            <consortium name="The Broad Institute Genomics Platform"/>
            <consortium name="The Broad Institute Genome Sequencing Center for Infectious Disease"/>
            <person name="Wu L."/>
            <person name="Ma J."/>
        </authorList>
    </citation>
    <scope>NUCLEOTIDE SEQUENCE [LARGE SCALE GENOMIC DNA]</scope>
    <source>
        <strain evidence="4">JCM 30346</strain>
    </source>
</reference>
<dbReference type="SUPFAM" id="SSF55874">
    <property type="entry name" value="ATPase domain of HSP90 chaperone/DNA topoisomerase II/histidine kinase"/>
    <property type="match status" value="1"/>
</dbReference>
<dbReference type="CDD" id="cd16936">
    <property type="entry name" value="HATPase_RsbW-like"/>
    <property type="match status" value="1"/>
</dbReference>
<dbReference type="Pfam" id="PF13581">
    <property type="entry name" value="HATPase_c_2"/>
    <property type="match status" value="1"/>
</dbReference>
<dbReference type="GO" id="GO:0005524">
    <property type="term" value="F:ATP binding"/>
    <property type="evidence" value="ECO:0007669"/>
    <property type="project" value="UniProtKB-KW"/>
</dbReference>
<evidence type="ECO:0000259" key="2">
    <source>
        <dbReference type="Pfam" id="PF13581"/>
    </source>
</evidence>
<dbReference type="InterPro" id="IPR050267">
    <property type="entry name" value="Anti-sigma-factor_SerPK"/>
</dbReference>
<dbReference type="RefSeq" id="WP_380747317.1">
    <property type="nucleotide sequence ID" value="NZ_JBHSRF010000005.1"/>
</dbReference>
<evidence type="ECO:0000256" key="1">
    <source>
        <dbReference type="ARBA" id="ARBA00022527"/>
    </source>
</evidence>
<protein>
    <submittedName>
        <fullName evidence="3">ATP-binding protein</fullName>
    </submittedName>
</protein>
<name>A0ABW1NB18_9ACTN</name>
<keyword evidence="1" id="KW-0723">Serine/threonine-protein kinase</keyword>
<dbReference type="Gene3D" id="3.30.565.10">
    <property type="entry name" value="Histidine kinase-like ATPase, C-terminal domain"/>
    <property type="match status" value="1"/>
</dbReference>
<dbReference type="EMBL" id="JBHSRF010000005">
    <property type="protein sequence ID" value="MFC6080488.1"/>
    <property type="molecule type" value="Genomic_DNA"/>
</dbReference>
<keyword evidence="3" id="KW-0067">ATP-binding</keyword>
<feature type="domain" description="Histidine kinase/HSP90-like ATPase" evidence="2">
    <location>
        <begin position="16"/>
        <end position="128"/>
    </location>
</feature>